<dbReference type="PANTHER" id="PTHR45006:SF1">
    <property type="entry name" value="DNAJ-LIKE PROTEIN 1"/>
    <property type="match status" value="1"/>
</dbReference>
<keyword evidence="1" id="KW-0812">Transmembrane</keyword>
<dbReference type="InterPro" id="IPR052814">
    <property type="entry name" value="Peroxisomal_DnaJ"/>
</dbReference>
<dbReference type="EMBL" id="HBER01053272">
    <property type="protein sequence ID" value="CAD8551355.1"/>
    <property type="molecule type" value="Transcribed_RNA"/>
</dbReference>
<feature type="transmembrane region" description="Helical" evidence="1">
    <location>
        <begin position="146"/>
        <end position="164"/>
    </location>
</feature>
<dbReference type="Gene3D" id="1.10.287.110">
    <property type="entry name" value="DnaJ domain"/>
    <property type="match status" value="1"/>
</dbReference>
<feature type="transmembrane region" description="Helical" evidence="1">
    <location>
        <begin position="12"/>
        <end position="30"/>
    </location>
</feature>
<proteinExistence type="predicted"/>
<sequence length="355" mass="39639">MAIGNEGRDLAFYLLLLLPLEFLMTSRRVVKSGNRRTAVLLAGGLLALVSSVKIGFELMHKDPSYYDMMEVIPSASLPEIKKGYKRASLRVHPDKLQAAGEDEEHSDEAFVALKAAYDVLYDSQLRELYDKFGPAGIENKSDTSALLAQLGFFYVIWLAVAYLLTRRKSVNRAQTWSFTGLLALGIFEYQACIMSFDFLEEALPQLAMFEKIELLHRLYPVYLLGARMAAWLIYEDIDTYNMFVLQRLHAKTDMLLLLIRDNYLAATNKKSAPSAAALPAVDDGTSSPWGLSTEALQQHAFRPLHPAMAGQSAANVGKARGRPAPPQKGGGRGISSLLWFFLVYAFFQWLLGRTQ</sequence>
<reference evidence="3" key="1">
    <citation type="submission" date="2021-01" db="EMBL/GenBank/DDBJ databases">
        <authorList>
            <person name="Corre E."/>
            <person name="Pelletier E."/>
            <person name="Niang G."/>
            <person name="Scheremetjew M."/>
            <person name="Finn R."/>
            <person name="Kale V."/>
            <person name="Holt S."/>
            <person name="Cochrane G."/>
            <person name="Meng A."/>
            <person name="Brown T."/>
            <person name="Cohen L."/>
        </authorList>
    </citation>
    <scope>NUCLEOTIDE SEQUENCE</scope>
    <source>
        <strain evidence="3">RCC1130</strain>
    </source>
</reference>
<dbReference type="InterPro" id="IPR018253">
    <property type="entry name" value="DnaJ_domain_CS"/>
</dbReference>
<accession>A0A7S0JGW6</accession>
<dbReference type="InterPro" id="IPR001623">
    <property type="entry name" value="DnaJ_domain"/>
</dbReference>
<keyword evidence="1" id="KW-0472">Membrane</keyword>
<dbReference type="CDD" id="cd06257">
    <property type="entry name" value="DnaJ"/>
    <property type="match status" value="1"/>
</dbReference>
<dbReference type="GO" id="GO:0016558">
    <property type="term" value="P:protein import into peroxisome matrix"/>
    <property type="evidence" value="ECO:0007669"/>
    <property type="project" value="TreeGrafter"/>
</dbReference>
<gene>
    <name evidence="3" type="ORF">CLEP1334_LOCUS26645</name>
</gene>
<protein>
    <recommendedName>
        <fullName evidence="2">J domain-containing protein</fullName>
    </recommendedName>
</protein>
<feature type="transmembrane region" description="Helical" evidence="1">
    <location>
        <begin position="330"/>
        <end position="351"/>
    </location>
</feature>
<dbReference type="PRINTS" id="PR00625">
    <property type="entry name" value="JDOMAIN"/>
</dbReference>
<dbReference type="AlphaFoldDB" id="A0A7S0JGW6"/>
<organism evidence="3">
    <name type="scientific">Calcidiscus leptoporus</name>
    <dbReference type="NCBI Taxonomy" id="127549"/>
    <lineage>
        <taxon>Eukaryota</taxon>
        <taxon>Haptista</taxon>
        <taxon>Haptophyta</taxon>
        <taxon>Prymnesiophyceae</taxon>
        <taxon>Coccolithales</taxon>
        <taxon>Calcidiscaceae</taxon>
        <taxon>Calcidiscus</taxon>
    </lineage>
</organism>
<feature type="domain" description="J" evidence="2">
    <location>
        <begin position="64"/>
        <end position="133"/>
    </location>
</feature>
<evidence type="ECO:0000313" key="3">
    <source>
        <dbReference type="EMBL" id="CAD8551355.1"/>
    </source>
</evidence>
<dbReference type="PANTHER" id="PTHR45006">
    <property type="entry name" value="DNAJ-LIKE PROTEIN 1"/>
    <property type="match status" value="1"/>
</dbReference>
<evidence type="ECO:0000256" key="1">
    <source>
        <dbReference type="SAM" id="Phobius"/>
    </source>
</evidence>
<dbReference type="SMART" id="SM00271">
    <property type="entry name" value="DnaJ"/>
    <property type="match status" value="1"/>
</dbReference>
<dbReference type="GO" id="GO:0005829">
    <property type="term" value="C:cytosol"/>
    <property type="evidence" value="ECO:0007669"/>
    <property type="project" value="TreeGrafter"/>
</dbReference>
<dbReference type="PROSITE" id="PS00636">
    <property type="entry name" value="DNAJ_1"/>
    <property type="match status" value="1"/>
</dbReference>
<keyword evidence="1" id="KW-1133">Transmembrane helix</keyword>
<name>A0A7S0JGW6_9EUKA</name>
<dbReference type="InterPro" id="IPR036869">
    <property type="entry name" value="J_dom_sf"/>
</dbReference>
<dbReference type="PROSITE" id="PS50076">
    <property type="entry name" value="DNAJ_2"/>
    <property type="match status" value="1"/>
</dbReference>
<evidence type="ECO:0000259" key="2">
    <source>
        <dbReference type="PROSITE" id="PS50076"/>
    </source>
</evidence>
<feature type="transmembrane region" description="Helical" evidence="1">
    <location>
        <begin position="37"/>
        <end position="56"/>
    </location>
</feature>
<dbReference type="SUPFAM" id="SSF46565">
    <property type="entry name" value="Chaperone J-domain"/>
    <property type="match status" value="1"/>
</dbReference>
<dbReference type="Pfam" id="PF00226">
    <property type="entry name" value="DnaJ"/>
    <property type="match status" value="1"/>
</dbReference>